<evidence type="ECO:0000313" key="1">
    <source>
        <dbReference type="EMBL" id="GID48373.1"/>
    </source>
</evidence>
<reference evidence="1" key="1">
    <citation type="submission" date="2021-01" db="EMBL/GenBank/DDBJ databases">
        <title>Whole genome shotgun sequence of Actinoplanes capillaceus NBRC 16408.</title>
        <authorList>
            <person name="Komaki H."/>
            <person name="Tamura T."/>
        </authorList>
    </citation>
    <scope>NUCLEOTIDE SEQUENCE [LARGE SCALE GENOMIC DNA]</scope>
    <source>
        <strain evidence="1">NBRC 16408</strain>
    </source>
</reference>
<dbReference type="Gene3D" id="3.80.10.10">
    <property type="entry name" value="Ribonuclease Inhibitor"/>
    <property type="match status" value="1"/>
</dbReference>
<gene>
    <name evidence="1" type="ORF">Aca07nite_56480</name>
</gene>
<comment type="caution">
    <text evidence="1">The sequence shown here is derived from an EMBL/GenBank/DDBJ whole genome shotgun (WGS) entry which is preliminary data.</text>
</comment>
<sequence length="210" mass="21728">MTDIERAVAELVAIGMLDAGTPPGEVRDLVVSHARSLDGLEAYTGLETLSLIGCAAGDYRPLSGLGGLRALTVENSDLADVTWADGMGLRVVVLRRDRLRDARAVLTLPELQSLDLTGNPLGADALTAAAALRPGRLVTLDDEETAALNRALAGTGVVAYRTGGELWACATGLDLTEHPEAGHARTTAGELRAVARGTLAPRDLLGLGSA</sequence>
<dbReference type="RefSeq" id="WP_204298539.1">
    <property type="nucleotide sequence ID" value="NZ_BAAAGQ010000019.1"/>
</dbReference>
<dbReference type="InterPro" id="IPR032675">
    <property type="entry name" value="LRR_dom_sf"/>
</dbReference>
<evidence type="ECO:0008006" key="2">
    <source>
        <dbReference type="Google" id="ProtNLM"/>
    </source>
</evidence>
<organism evidence="1">
    <name type="scientific">Actinoplanes campanulatus</name>
    <dbReference type="NCBI Taxonomy" id="113559"/>
    <lineage>
        <taxon>Bacteria</taxon>
        <taxon>Bacillati</taxon>
        <taxon>Actinomycetota</taxon>
        <taxon>Actinomycetes</taxon>
        <taxon>Micromonosporales</taxon>
        <taxon>Micromonosporaceae</taxon>
        <taxon>Actinoplanes</taxon>
    </lineage>
</organism>
<protein>
    <recommendedName>
        <fullName evidence="2">Leucine Rich repeat-containing protein</fullName>
    </recommendedName>
</protein>
<proteinExistence type="predicted"/>
<accession>A0ABQ3WQ38</accession>
<name>A0ABQ3WQ38_9ACTN</name>
<dbReference type="EMBL" id="BOMF01000104">
    <property type="protein sequence ID" value="GID48373.1"/>
    <property type="molecule type" value="Genomic_DNA"/>
</dbReference>
<dbReference type="SUPFAM" id="SSF52058">
    <property type="entry name" value="L domain-like"/>
    <property type="match status" value="1"/>
</dbReference>